<dbReference type="EMBL" id="JABFAC010000013">
    <property type="protein sequence ID" value="MBA0632289.1"/>
    <property type="molecule type" value="Genomic_DNA"/>
</dbReference>
<protein>
    <submittedName>
        <fullName evidence="1">Uncharacterized protein</fullName>
    </submittedName>
</protein>
<dbReference type="AlphaFoldDB" id="A0A7J8T1Q5"/>
<evidence type="ECO:0000313" key="1">
    <source>
        <dbReference type="EMBL" id="MBA0632289.1"/>
    </source>
</evidence>
<name>A0A7J8T1Q5_GOSDV</name>
<proteinExistence type="predicted"/>
<gene>
    <name evidence="1" type="ORF">Godav_001060</name>
</gene>
<comment type="caution">
    <text evidence="1">The sequence shown here is derived from an EMBL/GenBank/DDBJ whole genome shotgun (WGS) entry which is preliminary data.</text>
</comment>
<accession>A0A7J8T1Q5</accession>
<sequence>MRQFQIYWTCWTKGHFWKVEKVSYRVFSKNYSPLKQFVANLTRQHF</sequence>
<dbReference type="Proteomes" id="UP000593561">
    <property type="component" value="Unassembled WGS sequence"/>
</dbReference>
<reference evidence="1 2" key="1">
    <citation type="journal article" date="2019" name="Genome Biol. Evol.">
        <title>Insights into the evolution of the New World diploid cottons (Gossypium, subgenus Houzingenia) based on genome sequencing.</title>
        <authorList>
            <person name="Grover C.E."/>
            <person name="Arick M.A. 2nd"/>
            <person name="Thrash A."/>
            <person name="Conover J.L."/>
            <person name="Sanders W.S."/>
            <person name="Peterson D.G."/>
            <person name="Frelichowski J.E."/>
            <person name="Scheffler J.A."/>
            <person name="Scheffler B.E."/>
            <person name="Wendel J.F."/>
        </authorList>
    </citation>
    <scope>NUCLEOTIDE SEQUENCE [LARGE SCALE GENOMIC DNA]</scope>
    <source>
        <strain evidence="1">27</strain>
        <tissue evidence="1">Leaf</tissue>
    </source>
</reference>
<organism evidence="1 2">
    <name type="scientific">Gossypium davidsonii</name>
    <name type="common">Davidson's cotton</name>
    <name type="synonym">Gossypium klotzschianum subsp. davidsonii</name>
    <dbReference type="NCBI Taxonomy" id="34287"/>
    <lineage>
        <taxon>Eukaryota</taxon>
        <taxon>Viridiplantae</taxon>
        <taxon>Streptophyta</taxon>
        <taxon>Embryophyta</taxon>
        <taxon>Tracheophyta</taxon>
        <taxon>Spermatophyta</taxon>
        <taxon>Magnoliopsida</taxon>
        <taxon>eudicotyledons</taxon>
        <taxon>Gunneridae</taxon>
        <taxon>Pentapetalae</taxon>
        <taxon>rosids</taxon>
        <taxon>malvids</taxon>
        <taxon>Malvales</taxon>
        <taxon>Malvaceae</taxon>
        <taxon>Malvoideae</taxon>
        <taxon>Gossypium</taxon>
    </lineage>
</organism>
<evidence type="ECO:0000313" key="2">
    <source>
        <dbReference type="Proteomes" id="UP000593561"/>
    </source>
</evidence>
<keyword evidence="2" id="KW-1185">Reference proteome</keyword>